<feature type="domain" description="Serine aminopeptidase S33" evidence="1">
    <location>
        <begin position="55"/>
        <end position="316"/>
    </location>
</feature>
<dbReference type="RefSeq" id="WP_057182389.1">
    <property type="nucleotide sequence ID" value="NZ_BDQM01000001.1"/>
</dbReference>
<evidence type="ECO:0000313" key="2">
    <source>
        <dbReference type="EMBL" id="GAW94590.1"/>
    </source>
</evidence>
<keyword evidence="2" id="KW-0378">Hydrolase</keyword>
<dbReference type="Pfam" id="PF12146">
    <property type="entry name" value="Hydrolase_4"/>
    <property type="match status" value="1"/>
</dbReference>
<proteinExistence type="predicted"/>
<evidence type="ECO:0000259" key="1">
    <source>
        <dbReference type="Pfam" id="PF12146"/>
    </source>
</evidence>
<dbReference type="InterPro" id="IPR051044">
    <property type="entry name" value="MAG_DAG_Lipase"/>
</dbReference>
<dbReference type="PANTHER" id="PTHR11614">
    <property type="entry name" value="PHOSPHOLIPASE-RELATED"/>
    <property type="match status" value="1"/>
</dbReference>
<dbReference type="InterPro" id="IPR029058">
    <property type="entry name" value="AB_hydrolase_fold"/>
</dbReference>
<keyword evidence="3" id="KW-1185">Reference proteome</keyword>
<organism evidence="2 3">
    <name type="scientific">Colwellia marinimaniae</name>
    <dbReference type="NCBI Taxonomy" id="1513592"/>
    <lineage>
        <taxon>Bacteria</taxon>
        <taxon>Pseudomonadati</taxon>
        <taxon>Pseudomonadota</taxon>
        <taxon>Gammaproteobacteria</taxon>
        <taxon>Alteromonadales</taxon>
        <taxon>Colwelliaceae</taxon>
        <taxon>Colwellia</taxon>
    </lineage>
</organism>
<comment type="caution">
    <text evidence="2">The sequence shown here is derived from an EMBL/GenBank/DDBJ whole genome shotgun (WGS) entry which is preliminary data.</text>
</comment>
<dbReference type="EMBL" id="BDQM01000001">
    <property type="protein sequence ID" value="GAW94590.1"/>
    <property type="molecule type" value="Genomic_DNA"/>
</dbReference>
<name>A0ABQ0MQG4_9GAMM</name>
<accession>A0ABQ0MQG4</accession>
<reference evidence="2 3" key="1">
    <citation type="submission" date="2017-06" db="EMBL/GenBank/DDBJ databases">
        <title>Whole Genome Sequences of Colwellia marinimaniae MTCD1.</title>
        <authorList>
            <person name="Kusumoto H."/>
            <person name="Inoue M."/>
            <person name="Tanikawa K."/>
            <person name="Maeji H."/>
            <person name="Cameron J.H."/>
            <person name="Bartlett D.H."/>
        </authorList>
    </citation>
    <scope>NUCLEOTIDE SEQUENCE [LARGE SCALE GENOMIC DNA]</scope>
    <source>
        <strain evidence="2 3">MTCD1</strain>
    </source>
</reference>
<evidence type="ECO:0000313" key="3">
    <source>
        <dbReference type="Proteomes" id="UP000197068"/>
    </source>
</evidence>
<dbReference type="SUPFAM" id="SSF53474">
    <property type="entry name" value="alpha/beta-Hydrolases"/>
    <property type="match status" value="1"/>
</dbReference>
<sequence length="340" mass="38500">MSQISQFNQEKNIKGMLPDKITSFWQQGLFHSFSGVNKVNIHYAQFIQQQEQLPTIVIVSGRGESYLKYQELTFDLYQQGYNIFILDHRGQGLSGRLLANLHKGYVAKFQHYVDDLHYFIENIVTHHCPAKPYLLAHSMGAAIATRFMQDSPKAIAAAVISSPMLGFYSGLLPTSIAYTLIAAKLTLNNLISKTPWYFFGQKNYSAVTFSENKLTHSTKRYQIFIDLYKKNNVIQLGGVTTHWLAQSIAAQKNIFANMAQLKTPILLLQAGRDSVVCQQAQNDFCQQLHKLQPQSCPKGVPSRIDGALHELFFEIDDYRNSALSQTINWFKQHKTAAAIS</sequence>
<gene>
    <name evidence="2" type="ORF">MTCD1_00186</name>
</gene>
<protein>
    <submittedName>
        <fullName evidence="2">Lysophospholipase L2</fullName>
        <ecNumber evidence="2">3.1.1.5</ecNumber>
    </submittedName>
</protein>
<dbReference type="InterPro" id="IPR022742">
    <property type="entry name" value="Hydrolase_4"/>
</dbReference>
<dbReference type="Proteomes" id="UP000197068">
    <property type="component" value="Unassembled WGS sequence"/>
</dbReference>
<dbReference type="EC" id="3.1.1.5" evidence="2"/>
<dbReference type="GO" id="GO:0004622">
    <property type="term" value="F:phosphatidylcholine lysophospholipase activity"/>
    <property type="evidence" value="ECO:0007669"/>
    <property type="project" value="UniProtKB-EC"/>
</dbReference>
<dbReference type="Gene3D" id="3.40.50.1820">
    <property type="entry name" value="alpha/beta hydrolase"/>
    <property type="match status" value="1"/>
</dbReference>